<proteinExistence type="inferred from homology"/>
<dbReference type="PROSITE" id="PS50240">
    <property type="entry name" value="TRYPSIN_DOM"/>
    <property type="match status" value="1"/>
</dbReference>
<dbReference type="InterPro" id="IPR033116">
    <property type="entry name" value="TRYPSIN_SER"/>
</dbReference>
<name>A0A813U8W5_9BILA</name>
<gene>
    <name evidence="4" type="ORF">VCS650_LOCUS5156</name>
</gene>
<dbReference type="GO" id="GO:0006508">
    <property type="term" value="P:proteolysis"/>
    <property type="evidence" value="ECO:0007669"/>
    <property type="project" value="InterPro"/>
</dbReference>
<dbReference type="SMART" id="SM00020">
    <property type="entry name" value="Tryp_SPc"/>
    <property type="match status" value="1"/>
</dbReference>
<evidence type="ECO:0000256" key="2">
    <source>
        <dbReference type="ARBA" id="ARBA00024195"/>
    </source>
</evidence>
<dbReference type="AlphaFoldDB" id="A0A813U8W5"/>
<comment type="caution">
    <text evidence="4">The sequence shown here is derived from an EMBL/GenBank/DDBJ whole genome shotgun (WGS) entry which is preliminary data.</text>
</comment>
<sequence length="232" mass="25366">MKAIIGVHTILGKLNPLNYYSISAIHRHPKFENCCKNDLAILKLSKPVLYGPKINSVCLPFQPYANISQGRELVNRTGIIIGWGDSSQNTITNMVKSFTLQQADVRIFDDYYCRRSYGHVFDPNTEICAGDYEQLRDTMSGDSGGPLLIRQSDGRWTVLGITSYGSATSPSLAPGVYSGDSGGPLLIRQSDGRWTVLGITSYGSATSPSLAPGVYVKLSAHAQWLEPFIKSN</sequence>
<keyword evidence="1" id="KW-1015">Disulfide bond</keyword>
<reference evidence="4" key="1">
    <citation type="submission" date="2021-02" db="EMBL/GenBank/DDBJ databases">
        <authorList>
            <person name="Nowell W R."/>
        </authorList>
    </citation>
    <scope>NUCLEOTIDE SEQUENCE</scope>
</reference>
<protein>
    <recommendedName>
        <fullName evidence="3">Peptidase S1 domain-containing protein</fullName>
    </recommendedName>
</protein>
<dbReference type="EMBL" id="CAJNON010000029">
    <property type="protein sequence ID" value="CAF0822502.1"/>
    <property type="molecule type" value="Genomic_DNA"/>
</dbReference>
<organism evidence="4 5">
    <name type="scientific">Adineta steineri</name>
    <dbReference type="NCBI Taxonomy" id="433720"/>
    <lineage>
        <taxon>Eukaryota</taxon>
        <taxon>Metazoa</taxon>
        <taxon>Spiralia</taxon>
        <taxon>Gnathifera</taxon>
        <taxon>Rotifera</taxon>
        <taxon>Eurotatoria</taxon>
        <taxon>Bdelloidea</taxon>
        <taxon>Adinetida</taxon>
        <taxon>Adinetidae</taxon>
        <taxon>Adineta</taxon>
    </lineage>
</organism>
<dbReference type="PANTHER" id="PTHR24256">
    <property type="entry name" value="TRYPTASE-RELATED"/>
    <property type="match status" value="1"/>
</dbReference>
<evidence type="ECO:0000313" key="5">
    <source>
        <dbReference type="Proteomes" id="UP000663891"/>
    </source>
</evidence>
<dbReference type="PRINTS" id="PR00722">
    <property type="entry name" value="CHYMOTRYPSIN"/>
</dbReference>
<accession>A0A813U8W5</accession>
<dbReference type="OrthoDB" id="7863416at2759"/>
<dbReference type="GO" id="GO:0004252">
    <property type="term" value="F:serine-type endopeptidase activity"/>
    <property type="evidence" value="ECO:0007669"/>
    <property type="project" value="InterPro"/>
</dbReference>
<dbReference type="InterPro" id="IPR001254">
    <property type="entry name" value="Trypsin_dom"/>
</dbReference>
<dbReference type="Pfam" id="PF00089">
    <property type="entry name" value="Trypsin"/>
    <property type="match status" value="2"/>
</dbReference>
<evidence type="ECO:0000313" key="4">
    <source>
        <dbReference type="EMBL" id="CAF0822502.1"/>
    </source>
</evidence>
<dbReference type="InterPro" id="IPR009003">
    <property type="entry name" value="Peptidase_S1_PA"/>
</dbReference>
<dbReference type="InterPro" id="IPR043504">
    <property type="entry name" value="Peptidase_S1_PA_chymotrypsin"/>
</dbReference>
<dbReference type="SUPFAM" id="SSF50494">
    <property type="entry name" value="Trypsin-like serine proteases"/>
    <property type="match status" value="2"/>
</dbReference>
<dbReference type="Proteomes" id="UP000663891">
    <property type="component" value="Unassembled WGS sequence"/>
</dbReference>
<comment type="similarity">
    <text evidence="2">Belongs to the peptidase S1 family. CLIP subfamily.</text>
</comment>
<evidence type="ECO:0000259" key="3">
    <source>
        <dbReference type="PROSITE" id="PS50240"/>
    </source>
</evidence>
<evidence type="ECO:0000256" key="1">
    <source>
        <dbReference type="ARBA" id="ARBA00023157"/>
    </source>
</evidence>
<feature type="domain" description="Peptidase S1" evidence="3">
    <location>
        <begin position="1"/>
        <end position="230"/>
    </location>
</feature>
<dbReference type="InterPro" id="IPR051487">
    <property type="entry name" value="Ser/Thr_Proteases_Immune/Dev"/>
</dbReference>
<dbReference type="PROSITE" id="PS00135">
    <property type="entry name" value="TRYPSIN_SER"/>
    <property type="match status" value="2"/>
</dbReference>
<dbReference type="InterPro" id="IPR001314">
    <property type="entry name" value="Peptidase_S1A"/>
</dbReference>
<dbReference type="Gene3D" id="2.40.10.10">
    <property type="entry name" value="Trypsin-like serine proteases"/>
    <property type="match status" value="3"/>
</dbReference>